<dbReference type="EMBL" id="CR855168">
    <property type="protein sequence ID" value="CAH67061.1"/>
    <property type="molecule type" value="Genomic_DNA"/>
</dbReference>
<dbReference type="InterPro" id="IPR057670">
    <property type="entry name" value="SH3_retrovirus"/>
</dbReference>
<feature type="domain" description="Reverse transcriptase Ty1/copia-type" evidence="2">
    <location>
        <begin position="333"/>
        <end position="575"/>
    </location>
</feature>
<dbReference type="SUPFAM" id="SSF56672">
    <property type="entry name" value="DNA/RNA polymerases"/>
    <property type="match status" value="1"/>
</dbReference>
<feature type="region of interest" description="Disordered" evidence="1">
    <location>
        <begin position="140"/>
        <end position="251"/>
    </location>
</feature>
<dbReference type="PANTHER" id="PTHR11439:SF524">
    <property type="entry name" value="RNA-DIRECTED DNA POLYMERASE, PROTEIN KINASE RLK-PELLE-DLSV FAMILY"/>
    <property type="match status" value="1"/>
</dbReference>
<dbReference type="SUPFAM" id="SSF53098">
    <property type="entry name" value="Ribonuclease H-like"/>
    <property type="match status" value="1"/>
</dbReference>
<dbReference type="Pfam" id="PF07727">
    <property type="entry name" value="RVT_2"/>
    <property type="match status" value="1"/>
</dbReference>
<dbReference type="Pfam" id="PF25597">
    <property type="entry name" value="SH3_retrovirus"/>
    <property type="match status" value="1"/>
</dbReference>
<organism evidence="4">
    <name type="scientific">Oryza sativa</name>
    <name type="common">Rice</name>
    <dbReference type="NCBI Taxonomy" id="4530"/>
    <lineage>
        <taxon>Eukaryota</taxon>
        <taxon>Viridiplantae</taxon>
        <taxon>Streptophyta</taxon>
        <taxon>Embryophyta</taxon>
        <taxon>Tracheophyta</taxon>
        <taxon>Spermatophyta</taxon>
        <taxon>Magnoliopsida</taxon>
        <taxon>Liliopsida</taxon>
        <taxon>Poales</taxon>
        <taxon>Poaceae</taxon>
        <taxon>BOP clade</taxon>
        <taxon>Oryzoideae</taxon>
        <taxon>Oryzeae</taxon>
        <taxon>Oryzinae</taxon>
        <taxon>Oryza</taxon>
    </lineage>
</organism>
<name>Q01JL4_ORYSA</name>
<reference evidence="4" key="2">
    <citation type="submission" date="2004-10" db="EMBL/GenBank/DDBJ databases">
        <title>Chromosome-wide comparison between domesticated rice subspecies indica and japonica.</title>
        <authorList>
            <person name="Han B."/>
        </authorList>
    </citation>
    <scope>NUCLEOTIDE SEQUENCE</scope>
</reference>
<feature type="compositionally biased region" description="Low complexity" evidence="1">
    <location>
        <begin position="212"/>
        <end position="224"/>
    </location>
</feature>
<evidence type="ECO:0000256" key="1">
    <source>
        <dbReference type="SAM" id="MobiDB-lite"/>
    </source>
</evidence>
<dbReference type="InterPro" id="IPR012337">
    <property type="entry name" value="RNaseH-like_sf"/>
</dbReference>
<proteinExistence type="predicted"/>
<dbReference type="InterPro" id="IPR043502">
    <property type="entry name" value="DNA/RNA_pol_sf"/>
</dbReference>
<sequence length="811" mass="89122">MLFQAKLPGSFWVEALHTATHLINRHLTKTLDRHTPHFALYGTHPSYSHLRVFGCKCYPNLSATTPHKLAPRSTMCVFLGYPLYHKGYRCFDPLSNRVIISWHVVFDEHSFSFTELTNGVSNATDLDFLEDFTAPAQAPIGATRRPAVAPTTQMASSPMVHGLERPPPCSPTRPVSTPGGPSSPDSRLGPPSPTPALIGPASTSPGPPSAGPAPSASTCPASSTWETVARPPTPPGLPRLNGPHLPPAPHVPRRLRSVRATGAPTPLSGLGISPVVNDHVMTTRAKSGHHKPVHRLNLHAAPLSLVPKTYRAALADPLWRAAMEEEYNALLANRTWDLVPRPASVNVVAGKWIFKHKFHADGSLDRYKARWVLRGFTQRPGVDFDETFSPVVKPATVRTVLSLAVSRDWPVHQLDVKNAFLHGTLQETVYCTQPPGFVDSAKPNMVCCLNKSLYGLKQAPRAWYSRFATFLQSIGFVEAKSDTSLFILHRGNDTVYLLLYVDDIVLTASSRTLLHWTISALQGEFSMKDLGALHHFLGVSVTRNSAGLVLSQRQYCIDILERAGMADCKPCNTPVDTTAKLSSSDGPPVADPTDFRSLAGALQYLTFTRPDISYAVQQVCLHMHDPREPHLAALKRILRYIRGSMDLGLHIQRSSACDLAVYSDADWAGCPDTRRSTSGYAVFLGDNLVSWSSKRQHTVSRSSAEAEYRAVANAVAEVTWLRQLLQELHSPPSRATLVYCDNVSAVYLSSNPVQHQRTKHVEIDLHFVRERVAVGAVRVLHVPTTSQYADIFTKGLPTPVFTEFRSSLNVC</sequence>
<protein>
    <submittedName>
        <fullName evidence="4">H0112G12.6 protein</fullName>
    </submittedName>
</protein>
<dbReference type="AlphaFoldDB" id="Q01JL4"/>
<dbReference type="PANTHER" id="PTHR11439">
    <property type="entry name" value="GAG-POL-RELATED RETROTRANSPOSON"/>
    <property type="match status" value="1"/>
</dbReference>
<dbReference type="CDD" id="cd09272">
    <property type="entry name" value="RNase_HI_RT_Ty1"/>
    <property type="match status" value="1"/>
</dbReference>
<evidence type="ECO:0000313" key="4">
    <source>
        <dbReference type="EMBL" id="CAH67061.1"/>
    </source>
</evidence>
<reference evidence="4" key="1">
    <citation type="journal article" date="2002" name="Nature">
        <title>Sequence and analysis of rice chromosome 4.</title>
        <authorList>
            <person name="Feng Q."/>
            <person name="Zhang Y."/>
            <person name="Hao P."/>
            <person name="Wang S."/>
            <person name="Fu G."/>
            <person name="Huang Y."/>
            <person name="Li Y."/>
            <person name="Zhu J."/>
            <person name="Liu Y."/>
            <person name="Hu X."/>
            <person name="Jia P."/>
            <person name="Zhang Y."/>
            <person name="Zhao Q."/>
            <person name="Ying K."/>
            <person name="Yu S."/>
            <person name="Tang Y."/>
            <person name="Weng Q."/>
            <person name="Zhang L."/>
            <person name="Lu Y."/>
            <person name="Mu J."/>
            <person name="Lu Y."/>
            <person name="Zhang L.S."/>
            <person name="Yu Z."/>
            <person name="Fan D."/>
            <person name="Liu X."/>
            <person name="Lu T."/>
            <person name="Li C."/>
            <person name="Wu Y."/>
            <person name="Sun T."/>
            <person name="Lei H."/>
            <person name="Li T."/>
            <person name="Hu H."/>
            <person name="Guan J."/>
            <person name="Wu M."/>
            <person name="Zhang R."/>
            <person name="Zhou B."/>
            <person name="Chen Z."/>
            <person name="Chen L."/>
            <person name="Jin Z."/>
            <person name="Wang R."/>
            <person name="Yin H."/>
            <person name="Cai Z."/>
            <person name="Ren S."/>
            <person name="Lv G."/>
            <person name="Gu W."/>
            <person name="Zhu G."/>
            <person name="Tu Y."/>
            <person name="Jia J."/>
            <person name="Zhang Y."/>
            <person name="Chen J."/>
            <person name="Kang H."/>
            <person name="Chen X."/>
            <person name="Shao C."/>
            <person name="Sun Y."/>
            <person name="Hu Q."/>
            <person name="Zhang X."/>
            <person name="Zhang W."/>
            <person name="Wang L."/>
            <person name="Ding C."/>
            <person name="Sheng H."/>
            <person name="Gu J."/>
            <person name="Chen S."/>
            <person name="Ni L."/>
            <person name="Zhu F."/>
            <person name="Chen W."/>
            <person name="Lan L."/>
            <person name="Lai Y."/>
            <person name="Cheng Z."/>
            <person name="Gu M."/>
            <person name="Jiang J."/>
            <person name="Li J."/>
            <person name="Hong G."/>
            <person name="Xue Y."/>
            <person name="Han B."/>
        </authorList>
    </citation>
    <scope>NUCLEOTIDE SEQUENCE</scope>
</reference>
<accession>Q01JL4</accession>
<gene>
    <name evidence="4" type="primary">H0112G12.6</name>
</gene>
<evidence type="ECO:0000259" key="2">
    <source>
        <dbReference type="Pfam" id="PF07727"/>
    </source>
</evidence>
<evidence type="ECO:0000259" key="3">
    <source>
        <dbReference type="Pfam" id="PF25597"/>
    </source>
</evidence>
<feature type="compositionally biased region" description="Polar residues" evidence="1">
    <location>
        <begin position="173"/>
        <end position="185"/>
    </location>
</feature>
<feature type="domain" description="Retroviral polymerase SH3-like" evidence="3">
    <location>
        <begin position="55"/>
        <end position="115"/>
    </location>
</feature>
<dbReference type="InterPro" id="IPR013103">
    <property type="entry name" value="RVT_2"/>
</dbReference>